<protein>
    <recommendedName>
        <fullName evidence="6">Probable sugar-binding periplasmic protein</fullName>
    </recommendedName>
</protein>
<dbReference type="AlphaFoldDB" id="A0A1Q8TED8"/>
<evidence type="ECO:0000313" key="8">
    <source>
        <dbReference type="EMBL" id="OLO12045.1"/>
    </source>
</evidence>
<proteinExistence type="inferred from homology"/>
<feature type="chain" id="PRO_5010272434" description="Probable sugar-binding periplasmic protein" evidence="7">
    <location>
        <begin position="23"/>
        <end position="417"/>
    </location>
</feature>
<dbReference type="Gene3D" id="3.40.190.10">
    <property type="entry name" value="Periplasmic binding protein-like II"/>
    <property type="match status" value="2"/>
</dbReference>
<evidence type="ECO:0000256" key="3">
    <source>
        <dbReference type="ARBA" id="ARBA00022448"/>
    </source>
</evidence>
<evidence type="ECO:0000313" key="9">
    <source>
        <dbReference type="Proteomes" id="UP000186806"/>
    </source>
</evidence>
<dbReference type="Pfam" id="PF01547">
    <property type="entry name" value="SBP_bac_1"/>
    <property type="match status" value="1"/>
</dbReference>
<comment type="subcellular location">
    <subcellularLocation>
        <location evidence="1">Periplasm</location>
    </subcellularLocation>
</comment>
<dbReference type="InterPro" id="IPR006059">
    <property type="entry name" value="SBP"/>
</dbReference>
<keyword evidence="9" id="KW-1185">Reference proteome</keyword>
<dbReference type="RefSeq" id="WP_040239139.1">
    <property type="nucleotide sequence ID" value="NZ_JAKGAJ010000032.1"/>
</dbReference>
<dbReference type="InterPro" id="IPR050490">
    <property type="entry name" value="Bact_solute-bd_prot1"/>
</dbReference>
<organism evidence="8 9">
    <name type="scientific">Chromohalobacter japonicus</name>
    <dbReference type="NCBI Taxonomy" id="223900"/>
    <lineage>
        <taxon>Bacteria</taxon>
        <taxon>Pseudomonadati</taxon>
        <taxon>Pseudomonadota</taxon>
        <taxon>Gammaproteobacteria</taxon>
        <taxon>Oceanospirillales</taxon>
        <taxon>Halomonadaceae</taxon>
        <taxon>Chromohalobacter</taxon>
    </lineage>
</organism>
<dbReference type="OrthoDB" id="5580590at2"/>
<dbReference type="PANTHER" id="PTHR43649:SF28">
    <property type="entry name" value="BINDING PROTEIN COMPONENT OF ABC SUGAR TRANSPORTER-RELATED"/>
    <property type="match status" value="1"/>
</dbReference>
<dbReference type="GO" id="GO:0042597">
    <property type="term" value="C:periplasmic space"/>
    <property type="evidence" value="ECO:0007669"/>
    <property type="project" value="UniProtKB-SubCell"/>
</dbReference>
<evidence type="ECO:0000256" key="6">
    <source>
        <dbReference type="ARBA" id="ARBA00049753"/>
    </source>
</evidence>
<dbReference type="Proteomes" id="UP000186806">
    <property type="component" value="Unassembled WGS sequence"/>
</dbReference>
<evidence type="ECO:0000256" key="2">
    <source>
        <dbReference type="ARBA" id="ARBA00008520"/>
    </source>
</evidence>
<dbReference type="STRING" id="223900.GCA_000821045_00009"/>
<comment type="caution">
    <text evidence="8">The sequence shown here is derived from an EMBL/GenBank/DDBJ whole genome shotgun (WGS) entry which is preliminary data.</text>
</comment>
<accession>A0A1Q8TED8</accession>
<dbReference type="SUPFAM" id="SSF53850">
    <property type="entry name" value="Periplasmic binding protein-like II"/>
    <property type="match status" value="1"/>
</dbReference>
<keyword evidence="4 7" id="KW-0732">Signal</keyword>
<gene>
    <name evidence="8" type="ORF">BTW10_06555</name>
</gene>
<feature type="signal peptide" evidence="7">
    <location>
        <begin position="1"/>
        <end position="22"/>
    </location>
</feature>
<dbReference type="PANTHER" id="PTHR43649">
    <property type="entry name" value="ARABINOSE-BINDING PROTEIN-RELATED"/>
    <property type="match status" value="1"/>
</dbReference>
<evidence type="ECO:0000256" key="4">
    <source>
        <dbReference type="ARBA" id="ARBA00022729"/>
    </source>
</evidence>
<comment type="function">
    <text evidence="5">Part of a binding-protein-dependent transport system for a sugar.</text>
</comment>
<name>A0A1Q8TED8_9GAMM</name>
<reference evidence="8 9" key="1">
    <citation type="submission" date="2016-12" db="EMBL/GenBank/DDBJ databases">
        <title>Draft genome sequences of strains Salinicola socius SMB35, Salinicola sp. MH3R3-1 and Chromohalobacter sp. SMB17 from the Verkhnekamsk potash mining region of Russia.</title>
        <authorList>
            <person name="Mavrodi D.V."/>
            <person name="Olsson B.E."/>
            <person name="Korsakova E.S."/>
            <person name="Pyankova A."/>
            <person name="Mavrodi O.V."/>
            <person name="Plotnikova E.G."/>
        </authorList>
    </citation>
    <scope>NUCLEOTIDE SEQUENCE [LARGE SCALE GENOMIC DNA]</scope>
    <source>
        <strain evidence="8 9">SMB17</strain>
    </source>
</reference>
<evidence type="ECO:0000256" key="5">
    <source>
        <dbReference type="ARBA" id="ARBA00049629"/>
    </source>
</evidence>
<evidence type="ECO:0000256" key="7">
    <source>
        <dbReference type="SAM" id="SignalP"/>
    </source>
</evidence>
<comment type="similarity">
    <text evidence="2">Belongs to the bacterial solute-binding protein 1 family.</text>
</comment>
<evidence type="ECO:0000256" key="1">
    <source>
        <dbReference type="ARBA" id="ARBA00004418"/>
    </source>
</evidence>
<dbReference type="EMBL" id="MSDQ01000014">
    <property type="protein sequence ID" value="OLO12045.1"/>
    <property type="molecule type" value="Genomic_DNA"/>
</dbReference>
<sequence>MKTIHALAAGALLAAAVGQANAAEIEVLHWWTSGGEAKAANLLKEKLEAKGHTWKDFAVAGGAGDSAMTVLKSRAISGNPPAVAQIKGPLIKEWGDMGFLGNIDKAAEADGWDDFLPEEIAAADKVDGHYAAVPVNIHRINWIWANPEVLEDSGVDHVPQTWDEFFDAADKIREAGYIPLAHGGQPWQDATVFEVVMMGIGGGDFYRKAFVDLDPEALTSDTMIKALKTFKKLRGTMDDNIAGRDWNIATSMVINGKAAMQIMGDWAKGEFTAAGMTPGEDYECVAPPMTESMFSYNTDSLAMFDVDDEGKQQAQLDLASIVLSKDFQVQFNQAKGSIPVRLDVSLDDFDACAKASREAFDVAMDEDALVPSLAHGMAVSDSQQGAVFDVITNFFNDPDMKAETASERLVSAVRAAE</sequence>
<keyword evidence="3" id="KW-0813">Transport</keyword>